<accession>A0A8S0WXZ2</accession>
<protein>
    <submittedName>
        <fullName evidence="1">Uncharacterized protein</fullName>
    </submittedName>
</protein>
<proteinExistence type="predicted"/>
<name>A0A8S0WXZ2_9GAMM</name>
<evidence type="ECO:0000313" key="2">
    <source>
        <dbReference type="Proteomes" id="UP000494216"/>
    </source>
</evidence>
<dbReference type="EMBL" id="CADCXN010000002">
    <property type="protein sequence ID" value="CAA9889363.1"/>
    <property type="molecule type" value="Genomic_DNA"/>
</dbReference>
<reference evidence="1 2" key="1">
    <citation type="submission" date="2020-02" db="EMBL/GenBank/DDBJ databases">
        <authorList>
            <person name="Hogendoorn C."/>
        </authorList>
    </citation>
    <scope>NUCLEOTIDE SEQUENCE [LARGE SCALE GENOMIC DNA]</scope>
    <source>
        <strain evidence="1">METHB21</strain>
    </source>
</reference>
<comment type="caution">
    <text evidence="1">The sequence shown here is derived from an EMBL/GenBank/DDBJ whole genome shotgun (WGS) entry which is preliminary data.</text>
</comment>
<dbReference type="Proteomes" id="UP000494216">
    <property type="component" value="Unassembled WGS sequence"/>
</dbReference>
<dbReference type="AlphaFoldDB" id="A0A8S0WXZ2"/>
<keyword evidence="2" id="KW-1185">Reference proteome</keyword>
<evidence type="ECO:0000313" key="1">
    <source>
        <dbReference type="EMBL" id="CAA9889363.1"/>
    </source>
</evidence>
<organism evidence="1 2">
    <name type="scientific">Candidatus Methylobacter favarea</name>
    <dbReference type="NCBI Taxonomy" id="2707345"/>
    <lineage>
        <taxon>Bacteria</taxon>
        <taxon>Pseudomonadati</taxon>
        <taxon>Pseudomonadota</taxon>
        <taxon>Gammaproteobacteria</taxon>
        <taxon>Methylococcales</taxon>
        <taxon>Methylococcaceae</taxon>
        <taxon>Methylobacter</taxon>
    </lineage>
</organism>
<gene>
    <name evidence="1" type="ORF">METHB2_100004</name>
</gene>
<sequence>MTCLDRIDLSVLGRDSDILADFQSLRINKNHDLGGGAVAIHESRQVRDKSRQKLDKKVADQQDGKRRSLMFTNMIDIKSVAGSVACLMVICKATEHFAMTHARCAVAPAIAIDQLFFWPGWNESRAKISYIIKSLFIS</sequence>